<dbReference type="InParanoid" id="W4K7E0"/>
<feature type="domain" description="POP1 C-terminal" evidence="7">
    <location>
        <begin position="716"/>
        <end position="781"/>
    </location>
</feature>
<dbReference type="PANTHER" id="PTHR22731:SF3">
    <property type="entry name" value="RIBONUCLEASES P_MRP PROTEIN SUBUNIT POP1"/>
    <property type="match status" value="1"/>
</dbReference>
<proteinExistence type="predicted"/>
<feature type="domain" description="Pop1 N-terminal" evidence="5">
    <location>
        <begin position="13"/>
        <end position="76"/>
    </location>
</feature>
<accession>W4K7E0</accession>
<dbReference type="PANTHER" id="PTHR22731">
    <property type="entry name" value="RIBONUCLEASES P/MRP PROTEIN SUBUNIT POP1"/>
    <property type="match status" value="1"/>
</dbReference>
<evidence type="ECO:0000256" key="2">
    <source>
        <dbReference type="ARBA" id="ARBA00022694"/>
    </source>
</evidence>
<organism evidence="8 9">
    <name type="scientific">Heterobasidion irregulare (strain TC 32-1)</name>
    <dbReference type="NCBI Taxonomy" id="747525"/>
    <lineage>
        <taxon>Eukaryota</taxon>
        <taxon>Fungi</taxon>
        <taxon>Dikarya</taxon>
        <taxon>Basidiomycota</taxon>
        <taxon>Agaricomycotina</taxon>
        <taxon>Agaricomycetes</taxon>
        <taxon>Russulales</taxon>
        <taxon>Bondarzewiaceae</taxon>
        <taxon>Heterobasidion</taxon>
        <taxon>Heterobasidion annosum species complex</taxon>
    </lineage>
</organism>
<feature type="region of interest" description="Disordered" evidence="4">
    <location>
        <begin position="227"/>
        <end position="255"/>
    </location>
</feature>
<dbReference type="HOGENOM" id="CLU_007205_2_0_1"/>
<dbReference type="InterPro" id="IPR009723">
    <property type="entry name" value="Pop1_N"/>
</dbReference>
<dbReference type="KEGG" id="hir:HETIRDRAFT_36798"/>
<keyword evidence="2" id="KW-0819">tRNA processing</keyword>
<feature type="compositionally biased region" description="Polar residues" evidence="4">
    <location>
        <begin position="227"/>
        <end position="238"/>
    </location>
</feature>
<feature type="compositionally biased region" description="Basic residues" evidence="4">
    <location>
        <begin position="241"/>
        <end position="251"/>
    </location>
</feature>
<feature type="domain" description="POPLD" evidence="6">
    <location>
        <begin position="488"/>
        <end position="579"/>
    </location>
</feature>
<dbReference type="RefSeq" id="XP_009545786.1">
    <property type="nucleotide sequence ID" value="XM_009547491.1"/>
</dbReference>
<dbReference type="InterPro" id="IPR055079">
    <property type="entry name" value="POP1_C"/>
</dbReference>
<dbReference type="OrthoDB" id="442863at2759"/>
<dbReference type="GO" id="GO:0000172">
    <property type="term" value="C:ribonuclease MRP complex"/>
    <property type="evidence" value="ECO:0007669"/>
    <property type="project" value="InterPro"/>
</dbReference>
<dbReference type="Pfam" id="PF22770">
    <property type="entry name" value="POP1_C"/>
    <property type="match status" value="1"/>
</dbReference>
<gene>
    <name evidence="8" type="primary">RNase_P_4</name>
    <name evidence="8" type="ORF">HETIRDRAFT_36798</name>
</gene>
<dbReference type="GO" id="GO:0005655">
    <property type="term" value="C:nucleolar ribonuclease P complex"/>
    <property type="evidence" value="ECO:0007669"/>
    <property type="project" value="InterPro"/>
</dbReference>
<evidence type="ECO:0000256" key="1">
    <source>
        <dbReference type="ARBA" id="ARBA00004123"/>
    </source>
</evidence>
<dbReference type="EMBL" id="KI925458">
    <property type="protein sequence ID" value="ETW81747.1"/>
    <property type="molecule type" value="Genomic_DNA"/>
</dbReference>
<dbReference type="InterPro" id="IPR039182">
    <property type="entry name" value="Pop1"/>
</dbReference>
<dbReference type="InterPro" id="IPR012590">
    <property type="entry name" value="POPLD_dom"/>
</dbReference>
<dbReference type="AlphaFoldDB" id="W4K7E0"/>
<dbReference type="STRING" id="747525.W4K7E0"/>
<dbReference type="FunCoup" id="W4K7E0">
    <property type="interactions" value="438"/>
</dbReference>
<feature type="region of interest" description="Disordered" evidence="4">
    <location>
        <begin position="424"/>
        <end position="454"/>
    </location>
</feature>
<dbReference type="eggNOG" id="KOG3322">
    <property type="taxonomic scope" value="Eukaryota"/>
</dbReference>
<evidence type="ECO:0000259" key="5">
    <source>
        <dbReference type="Pfam" id="PF06978"/>
    </source>
</evidence>
<keyword evidence="9" id="KW-1185">Reference proteome</keyword>
<dbReference type="GeneID" id="20671830"/>
<protein>
    <submittedName>
        <fullName evidence="8">RNase P</fullName>
    </submittedName>
</protein>
<keyword evidence="3" id="KW-0539">Nucleus</keyword>
<dbReference type="Proteomes" id="UP000030671">
    <property type="component" value="Unassembled WGS sequence"/>
</dbReference>
<evidence type="ECO:0000313" key="8">
    <source>
        <dbReference type="EMBL" id="ETW81747.1"/>
    </source>
</evidence>
<evidence type="ECO:0000259" key="7">
    <source>
        <dbReference type="Pfam" id="PF22770"/>
    </source>
</evidence>
<feature type="domain" description="Pop1 N-terminal" evidence="5">
    <location>
        <begin position="92"/>
        <end position="163"/>
    </location>
</feature>
<evidence type="ECO:0000256" key="4">
    <source>
        <dbReference type="SAM" id="MobiDB-lite"/>
    </source>
</evidence>
<evidence type="ECO:0000256" key="3">
    <source>
        <dbReference type="ARBA" id="ARBA00023242"/>
    </source>
</evidence>
<comment type="subcellular location">
    <subcellularLocation>
        <location evidence="1">Nucleus</location>
    </subcellularLocation>
</comment>
<sequence length="783" mass="88056">MKGLPSSVNVERFTEARAFEIRAMQEAMKSASSSSTTRAWQELPRHLRRRAASHDVSRVPIRLRQKARAEMDPMRRKILGRTLPKRGKSRREPALSKFEKRQANKTWLESHLWHAKRMIMEDMWGYRLAMEPTEKSFRPSHRASVHGSILHDASYYSLIQLNGPEVVLKALLERCCDPQLCGPGAQRYLTGAIACDTEFYQPNSYPFALIGPVTILWQPLPFAPMPSTSQPETTVSETNNRKRKRAVKKKIPSAAPTQVTDSERIRVVWIRCHPLFAKEAIVALKKAVSLTVEAFNISKQHKDKSYTVEVTDLRGEFNIFEIMGPKSSQVIKGALSPIPEGQRNEFTKFWDSLTNLQTAGSVPRNMVIGFTTLDPRLSFPPKNAKAQVSRTQLLSIPPPCTSFPSSTLAQSDIWNETLRAKLKTPRHKKKSIDARKGQNVIPGSHLKPTKDDDQIPVLLIQRSTQSYPLLDRSSTANDRLAGDPSLHGWTLILPKGWSMAFLSSLIYTGTRVGGQRERQHQSFESGVPYFPRDFPSTTAYESYADTRARKDLERWCLKPPAKRPNWGKLGTRSPWKPDWGSVLISTQRDNQGEKEELDKLWLLRGPDAPSIVDSASKLLIPSTAVLHKINQLRLKRNMEVLGSTINGDDLFKRALVQIRAKLISRGSPDDLAAVYLVDDQEALRWKAFGGRKDFGLQCTPEHTGGEVELTQIIPSQDDIVGYVTSGNYSLSRGQGYAIGAISLAKLCQIIEQSKRLQLVGSLVKLRNRDGVICRAAYIEILDS</sequence>
<evidence type="ECO:0000259" key="6">
    <source>
        <dbReference type="Pfam" id="PF08170"/>
    </source>
</evidence>
<reference evidence="8 9" key="1">
    <citation type="journal article" date="2012" name="New Phytol.">
        <title>Insight into trade-off between wood decay and parasitism from the genome of a fungal forest pathogen.</title>
        <authorList>
            <person name="Olson A."/>
            <person name="Aerts A."/>
            <person name="Asiegbu F."/>
            <person name="Belbahri L."/>
            <person name="Bouzid O."/>
            <person name="Broberg A."/>
            <person name="Canback B."/>
            <person name="Coutinho P.M."/>
            <person name="Cullen D."/>
            <person name="Dalman K."/>
            <person name="Deflorio G."/>
            <person name="van Diepen L.T."/>
            <person name="Dunand C."/>
            <person name="Duplessis S."/>
            <person name="Durling M."/>
            <person name="Gonthier P."/>
            <person name="Grimwood J."/>
            <person name="Fossdal C.G."/>
            <person name="Hansson D."/>
            <person name="Henrissat B."/>
            <person name="Hietala A."/>
            <person name="Himmelstrand K."/>
            <person name="Hoffmeister D."/>
            <person name="Hogberg N."/>
            <person name="James T.Y."/>
            <person name="Karlsson M."/>
            <person name="Kohler A."/>
            <person name="Kues U."/>
            <person name="Lee Y.H."/>
            <person name="Lin Y.C."/>
            <person name="Lind M."/>
            <person name="Lindquist E."/>
            <person name="Lombard V."/>
            <person name="Lucas S."/>
            <person name="Lunden K."/>
            <person name="Morin E."/>
            <person name="Murat C."/>
            <person name="Park J."/>
            <person name="Raffaello T."/>
            <person name="Rouze P."/>
            <person name="Salamov A."/>
            <person name="Schmutz J."/>
            <person name="Solheim H."/>
            <person name="Stahlberg J."/>
            <person name="Velez H."/>
            <person name="de Vries R.P."/>
            <person name="Wiebenga A."/>
            <person name="Woodward S."/>
            <person name="Yakovlev I."/>
            <person name="Garbelotto M."/>
            <person name="Martin F."/>
            <person name="Grigoriev I.V."/>
            <person name="Stenlid J."/>
        </authorList>
    </citation>
    <scope>NUCLEOTIDE SEQUENCE [LARGE SCALE GENOMIC DNA]</scope>
    <source>
        <strain evidence="8 9">TC 32-1</strain>
    </source>
</reference>
<name>W4K7E0_HETIT</name>
<evidence type="ECO:0000313" key="9">
    <source>
        <dbReference type="Proteomes" id="UP000030671"/>
    </source>
</evidence>
<dbReference type="GO" id="GO:0001682">
    <property type="term" value="P:tRNA 5'-leader removal"/>
    <property type="evidence" value="ECO:0007669"/>
    <property type="project" value="InterPro"/>
</dbReference>
<dbReference type="Pfam" id="PF06978">
    <property type="entry name" value="POP1_N"/>
    <property type="match status" value="2"/>
</dbReference>
<dbReference type="Pfam" id="PF08170">
    <property type="entry name" value="POPLD"/>
    <property type="match status" value="1"/>
</dbReference>